<dbReference type="PANTHER" id="PTHR45947:SF3">
    <property type="entry name" value="SULFOQUINOVOSYL TRANSFERASE SQD2"/>
    <property type="match status" value="1"/>
</dbReference>
<dbReference type="AlphaFoldDB" id="A0A0G1V0Q0"/>
<proteinExistence type="predicted"/>
<comment type="caution">
    <text evidence="3">The sequence shown here is derived from an EMBL/GenBank/DDBJ whole genome shotgun (WGS) entry which is preliminary data.</text>
</comment>
<evidence type="ECO:0000259" key="2">
    <source>
        <dbReference type="Pfam" id="PF13439"/>
    </source>
</evidence>
<dbReference type="CDD" id="cd03801">
    <property type="entry name" value="GT4_PimA-like"/>
    <property type="match status" value="1"/>
</dbReference>
<reference evidence="3 4" key="1">
    <citation type="journal article" date="2015" name="Nature">
        <title>rRNA introns, odd ribosomes, and small enigmatic genomes across a large radiation of phyla.</title>
        <authorList>
            <person name="Brown C.T."/>
            <person name="Hug L.A."/>
            <person name="Thomas B.C."/>
            <person name="Sharon I."/>
            <person name="Castelle C.J."/>
            <person name="Singh A."/>
            <person name="Wilkins M.J."/>
            <person name="Williams K.H."/>
            <person name="Banfield J.F."/>
        </authorList>
    </citation>
    <scope>NUCLEOTIDE SEQUENCE [LARGE SCALE GENOMIC DNA]</scope>
</reference>
<dbReference type="PANTHER" id="PTHR45947">
    <property type="entry name" value="SULFOQUINOVOSYL TRANSFERASE SQD2"/>
    <property type="match status" value="1"/>
</dbReference>
<dbReference type="Pfam" id="PF00534">
    <property type="entry name" value="Glycos_transf_1"/>
    <property type="match status" value="1"/>
</dbReference>
<dbReference type="Gene3D" id="3.40.50.2000">
    <property type="entry name" value="Glycogen Phosphorylase B"/>
    <property type="match status" value="2"/>
</dbReference>
<evidence type="ECO:0000313" key="3">
    <source>
        <dbReference type="EMBL" id="KKU63535.1"/>
    </source>
</evidence>
<feature type="domain" description="Glycosyl transferase family 1" evidence="1">
    <location>
        <begin position="213"/>
        <end position="370"/>
    </location>
</feature>
<dbReference type="Pfam" id="PF13439">
    <property type="entry name" value="Glyco_transf_4"/>
    <property type="match status" value="1"/>
</dbReference>
<dbReference type="STRING" id="1618364.UX86_C0022G0009"/>
<dbReference type="GO" id="GO:0016758">
    <property type="term" value="F:hexosyltransferase activity"/>
    <property type="evidence" value="ECO:0007669"/>
    <property type="project" value="TreeGrafter"/>
</dbReference>
<name>A0A0G1V0Q0_9BACT</name>
<feature type="domain" description="Glycosyltransferase subfamily 4-like N-terminal" evidence="2">
    <location>
        <begin position="18"/>
        <end position="197"/>
    </location>
</feature>
<dbReference type="EMBL" id="LCNU01000022">
    <property type="protein sequence ID" value="KKU63535.1"/>
    <property type="molecule type" value="Genomic_DNA"/>
</dbReference>
<dbReference type="SUPFAM" id="SSF53756">
    <property type="entry name" value="UDP-Glycosyltransferase/glycogen phosphorylase"/>
    <property type="match status" value="1"/>
</dbReference>
<accession>A0A0G1V0Q0</accession>
<gene>
    <name evidence="3" type="ORF">UX86_C0022G0009</name>
</gene>
<dbReference type="Proteomes" id="UP000034502">
    <property type="component" value="Unassembled WGS sequence"/>
</dbReference>
<evidence type="ECO:0000313" key="4">
    <source>
        <dbReference type="Proteomes" id="UP000034502"/>
    </source>
</evidence>
<evidence type="ECO:0000259" key="1">
    <source>
        <dbReference type="Pfam" id="PF00534"/>
    </source>
</evidence>
<dbReference type="InterPro" id="IPR050194">
    <property type="entry name" value="Glycosyltransferase_grp1"/>
</dbReference>
<keyword evidence="3" id="KW-0808">Transferase</keyword>
<dbReference type="InterPro" id="IPR001296">
    <property type="entry name" value="Glyco_trans_1"/>
</dbReference>
<organism evidence="3 4">
    <name type="scientific">Candidatus Amesbacteria bacterium GW2011_GWC1_47_15</name>
    <dbReference type="NCBI Taxonomy" id="1618364"/>
    <lineage>
        <taxon>Bacteria</taxon>
        <taxon>Candidatus Amesiibacteriota</taxon>
    </lineage>
</organism>
<dbReference type="PROSITE" id="PS51257">
    <property type="entry name" value="PROKAR_LIPOPROTEIN"/>
    <property type="match status" value="1"/>
</dbReference>
<sequence>MPIRVLMFGWELPPFNSGGLGVACDGLSTALAQQNIDLTFVLPHRFPINKGGFRLVFADDQPSDWSNQSPYLHPTSSPAAYIRDLLLSVRRYARNARRIAAENPHDLIHAHDWLCFPAGISAGQVSDRPLVSHIHATEYDRSGGSGADPIVYSLEKQGLDEADAVIAVSNFTKRLLTTHYFQPASKVNVVHNGIKTEEFGFESPSGTDILDPLKKAGYKVVLYVGRLTMSKAPDNFIRAAARVLEYQPKTVFLLAGSGEMESQVISLAARLGISDKVLFAGFIRGTLLHQVFRTADLFIMPSVSEPFGLTALEAVASGTPALISRQSGVSEALSHVLKVDFWDIDEMVNQIVSVLSHPPLHDALQANGRKEVKGVSWAAAAAKTIEIYKKVLRKN</sequence>
<protein>
    <submittedName>
        <fullName evidence="3">4-alpha-glucanotransferase</fullName>
    </submittedName>
</protein>
<dbReference type="InterPro" id="IPR028098">
    <property type="entry name" value="Glyco_trans_4-like_N"/>
</dbReference>